<evidence type="ECO:0000313" key="2">
    <source>
        <dbReference type="EMBL" id="QDV09793.1"/>
    </source>
</evidence>
<dbReference type="OrthoDB" id="9814037at2"/>
<keyword evidence="3" id="KW-1185">Reference proteome</keyword>
<dbReference type="EMBL" id="CP036434">
    <property type="protein sequence ID" value="QDV09793.1"/>
    <property type="molecule type" value="Genomic_DNA"/>
</dbReference>
<reference evidence="2 3" key="1">
    <citation type="submission" date="2019-02" db="EMBL/GenBank/DDBJ databases">
        <title>Deep-cultivation of Planctomycetes and their phenomic and genomic characterization uncovers novel biology.</title>
        <authorList>
            <person name="Wiegand S."/>
            <person name="Jogler M."/>
            <person name="Boedeker C."/>
            <person name="Pinto D."/>
            <person name="Vollmers J."/>
            <person name="Rivas-Marin E."/>
            <person name="Kohn T."/>
            <person name="Peeters S.H."/>
            <person name="Heuer A."/>
            <person name="Rast P."/>
            <person name="Oberbeckmann S."/>
            <person name="Bunk B."/>
            <person name="Jeske O."/>
            <person name="Meyerdierks A."/>
            <person name="Storesund J.E."/>
            <person name="Kallscheuer N."/>
            <person name="Luecker S."/>
            <person name="Lage O.M."/>
            <person name="Pohl T."/>
            <person name="Merkel B.J."/>
            <person name="Hornburger P."/>
            <person name="Mueller R.-W."/>
            <person name="Bruemmer F."/>
            <person name="Labrenz M."/>
            <person name="Spormann A.M."/>
            <person name="Op den Camp H."/>
            <person name="Overmann J."/>
            <person name="Amann R."/>
            <person name="Jetten M.S.M."/>
            <person name="Mascher T."/>
            <person name="Medema M.H."/>
            <person name="Devos D.P."/>
            <person name="Kaster A.-K."/>
            <person name="Ovreas L."/>
            <person name="Rohde M."/>
            <person name="Galperin M.Y."/>
            <person name="Jogler C."/>
        </authorList>
    </citation>
    <scope>NUCLEOTIDE SEQUENCE [LARGE SCALE GENOMIC DNA]</scope>
    <source>
        <strain evidence="2 3">Poly30</strain>
    </source>
</reference>
<feature type="region of interest" description="Disordered" evidence="1">
    <location>
        <begin position="247"/>
        <end position="277"/>
    </location>
</feature>
<proteinExistence type="predicted"/>
<accession>A0A518F0C8</accession>
<name>A0A518F0C8_9BACT</name>
<dbReference type="RefSeq" id="WP_145204810.1">
    <property type="nucleotide sequence ID" value="NZ_CP036434.1"/>
</dbReference>
<organism evidence="2 3">
    <name type="scientific">Saltatorellus ferox</name>
    <dbReference type="NCBI Taxonomy" id="2528018"/>
    <lineage>
        <taxon>Bacteria</taxon>
        <taxon>Pseudomonadati</taxon>
        <taxon>Planctomycetota</taxon>
        <taxon>Planctomycetia</taxon>
        <taxon>Planctomycetia incertae sedis</taxon>
        <taxon>Saltatorellus</taxon>
    </lineage>
</organism>
<sequence>MKRIHLLSCGQCKRQLDVTALAIGDEVQCVCDAVHIVSEPKLVQIRGLACKRCGGVLQEGDTSCSFCLAALAPEEREVTTLCPVCAKRLPNDSVHCNQCGVSLRAAAVPPLPHGGACPRCRGELRIHLLPDAEVVECGGESGCGGTWCTRDTFERMMQNLRQAVHRGEVGPDGARKKLESLGAPEGAVSAYVPCLTCGELMQRRQFRFEDRPSRIVIDLCRDHGVWFDRGELEGVLAFIRSSIAASGASSPARNLPPPITARVPKYRKEPQTSGESSSSFLGVLLDAISDYFWLD</sequence>
<dbReference type="Proteomes" id="UP000320390">
    <property type="component" value="Chromosome"/>
</dbReference>
<dbReference type="AlphaFoldDB" id="A0A518F0C8"/>
<evidence type="ECO:0000313" key="3">
    <source>
        <dbReference type="Proteomes" id="UP000320390"/>
    </source>
</evidence>
<gene>
    <name evidence="2" type="ORF">Poly30_53530</name>
</gene>
<evidence type="ECO:0000256" key="1">
    <source>
        <dbReference type="SAM" id="MobiDB-lite"/>
    </source>
</evidence>
<protein>
    <submittedName>
        <fullName evidence="2">Double zinc ribbon</fullName>
    </submittedName>
</protein>